<feature type="transmembrane region" description="Helical" evidence="10">
    <location>
        <begin position="321"/>
        <end position="341"/>
    </location>
</feature>
<gene>
    <name evidence="13" type="ORF">PVAP13_7NG152900</name>
</gene>
<evidence type="ECO:0000259" key="11">
    <source>
        <dbReference type="Pfam" id="PF02705"/>
    </source>
</evidence>
<feature type="transmembrane region" description="Helical" evidence="10">
    <location>
        <begin position="84"/>
        <end position="110"/>
    </location>
</feature>
<reference evidence="13" key="1">
    <citation type="submission" date="2020-05" db="EMBL/GenBank/DDBJ databases">
        <title>WGS assembly of Panicum virgatum.</title>
        <authorList>
            <person name="Lovell J.T."/>
            <person name="Jenkins J."/>
            <person name="Shu S."/>
            <person name="Juenger T.E."/>
            <person name="Schmutz J."/>
        </authorList>
    </citation>
    <scope>NUCLEOTIDE SEQUENCE</scope>
    <source>
        <strain evidence="13">AP13</strain>
    </source>
</reference>
<feature type="transmembrane region" description="Helical" evidence="10">
    <location>
        <begin position="500"/>
        <end position="519"/>
    </location>
</feature>
<dbReference type="PANTHER" id="PTHR30540:SF102">
    <property type="entry name" value="POTASSIUM TRANSPORTER 1"/>
    <property type="match status" value="1"/>
</dbReference>
<dbReference type="GO" id="GO:0016020">
    <property type="term" value="C:membrane"/>
    <property type="evidence" value="ECO:0007669"/>
    <property type="project" value="UniProtKB-SubCell"/>
</dbReference>
<feature type="domain" description="K+ potassium transporter integral membrane" evidence="11">
    <location>
        <begin position="50"/>
        <end position="538"/>
    </location>
</feature>
<comment type="caution">
    <text evidence="10">Lacks conserved residue(s) required for the propagation of feature annotation.</text>
</comment>
<name>A0A8T0Q4E4_PANVG</name>
<keyword evidence="8 10" id="KW-0406">Ion transport</keyword>
<feature type="domain" description="K+ potassium transporter C-terminal" evidence="12">
    <location>
        <begin position="550"/>
        <end position="608"/>
    </location>
</feature>
<protein>
    <recommendedName>
        <fullName evidence="10">Potassium transporter</fullName>
    </recommendedName>
</protein>
<dbReference type="InterPro" id="IPR003855">
    <property type="entry name" value="K+_transporter"/>
</dbReference>
<evidence type="ECO:0000313" key="14">
    <source>
        <dbReference type="Proteomes" id="UP000823388"/>
    </source>
</evidence>
<keyword evidence="9 10" id="KW-0472">Membrane</keyword>
<evidence type="ECO:0000256" key="10">
    <source>
        <dbReference type="RuleBase" id="RU321113"/>
    </source>
</evidence>
<evidence type="ECO:0000256" key="4">
    <source>
        <dbReference type="ARBA" id="ARBA00022538"/>
    </source>
</evidence>
<comment type="subcellular location">
    <subcellularLocation>
        <location evidence="1 10">Membrane</location>
        <topology evidence="1 10">Multi-pass membrane protein</topology>
    </subcellularLocation>
</comment>
<comment type="function">
    <text evidence="10">Potassium transporter.</text>
</comment>
<comment type="similarity">
    <text evidence="2 10">Belongs to the HAK/KUP transporter (TC 2.A.72.3) family.</text>
</comment>
<dbReference type="Pfam" id="PF02705">
    <property type="entry name" value="K_trans"/>
    <property type="match status" value="1"/>
</dbReference>
<organism evidence="13 14">
    <name type="scientific">Panicum virgatum</name>
    <name type="common">Blackwell switchgrass</name>
    <dbReference type="NCBI Taxonomy" id="38727"/>
    <lineage>
        <taxon>Eukaryota</taxon>
        <taxon>Viridiplantae</taxon>
        <taxon>Streptophyta</taxon>
        <taxon>Embryophyta</taxon>
        <taxon>Tracheophyta</taxon>
        <taxon>Spermatophyta</taxon>
        <taxon>Magnoliopsida</taxon>
        <taxon>Liliopsida</taxon>
        <taxon>Poales</taxon>
        <taxon>Poaceae</taxon>
        <taxon>PACMAD clade</taxon>
        <taxon>Panicoideae</taxon>
        <taxon>Panicodae</taxon>
        <taxon>Paniceae</taxon>
        <taxon>Panicinae</taxon>
        <taxon>Panicum</taxon>
        <taxon>Panicum sect. Hiantes</taxon>
    </lineage>
</organism>
<keyword evidence="7 10" id="KW-1133">Transmembrane helix</keyword>
<evidence type="ECO:0000313" key="13">
    <source>
        <dbReference type="EMBL" id="KAG2565936.1"/>
    </source>
</evidence>
<evidence type="ECO:0000256" key="9">
    <source>
        <dbReference type="ARBA" id="ARBA00023136"/>
    </source>
</evidence>
<evidence type="ECO:0000256" key="7">
    <source>
        <dbReference type="ARBA" id="ARBA00022989"/>
    </source>
</evidence>
<feature type="transmembrane region" description="Helical" evidence="10">
    <location>
        <begin position="413"/>
        <end position="433"/>
    </location>
</feature>
<keyword evidence="6 10" id="KW-0630">Potassium</keyword>
<evidence type="ECO:0000256" key="6">
    <source>
        <dbReference type="ARBA" id="ARBA00022958"/>
    </source>
</evidence>
<comment type="caution">
    <text evidence="13">The sequence shown here is derived from an EMBL/GenBank/DDBJ whole genome shotgun (WGS) entry which is preliminary data.</text>
</comment>
<dbReference type="PANTHER" id="PTHR30540">
    <property type="entry name" value="OSMOTIC STRESS POTASSIUM TRANSPORTER"/>
    <property type="match status" value="1"/>
</dbReference>
<dbReference type="Pfam" id="PF22776">
    <property type="entry name" value="K_trans_C"/>
    <property type="match status" value="1"/>
</dbReference>
<feature type="transmembrane region" description="Helical" evidence="10">
    <location>
        <begin position="291"/>
        <end position="309"/>
    </location>
</feature>
<evidence type="ECO:0000256" key="1">
    <source>
        <dbReference type="ARBA" id="ARBA00004141"/>
    </source>
</evidence>
<feature type="transmembrane region" description="Helical" evidence="10">
    <location>
        <begin position="218"/>
        <end position="236"/>
    </location>
</feature>
<evidence type="ECO:0000256" key="5">
    <source>
        <dbReference type="ARBA" id="ARBA00022692"/>
    </source>
</evidence>
<evidence type="ECO:0000256" key="2">
    <source>
        <dbReference type="ARBA" id="ARBA00008440"/>
    </source>
</evidence>
<evidence type="ECO:0000256" key="8">
    <source>
        <dbReference type="ARBA" id="ARBA00023065"/>
    </source>
</evidence>
<dbReference type="EMBL" id="CM029050">
    <property type="protein sequence ID" value="KAG2565936.1"/>
    <property type="molecule type" value="Genomic_DNA"/>
</dbReference>
<evidence type="ECO:0000259" key="12">
    <source>
        <dbReference type="Pfam" id="PF22776"/>
    </source>
</evidence>
<dbReference type="Proteomes" id="UP000823388">
    <property type="component" value="Chromosome 7N"/>
</dbReference>
<dbReference type="AlphaFoldDB" id="A0A8T0Q4E4"/>
<dbReference type="NCBIfam" id="TIGR00794">
    <property type="entry name" value="kup"/>
    <property type="match status" value="1"/>
</dbReference>
<feature type="transmembrane region" description="Helical" evidence="10">
    <location>
        <begin position="439"/>
        <end position="463"/>
    </location>
</feature>
<keyword evidence="4 10" id="KW-0633">Potassium transport</keyword>
<keyword evidence="14" id="KW-1185">Reference proteome</keyword>
<dbReference type="InterPro" id="IPR053952">
    <property type="entry name" value="K_trans_C"/>
</dbReference>
<accession>A0A8T0Q4E4</accession>
<feature type="transmembrane region" description="Helical" evidence="10">
    <location>
        <begin position="361"/>
        <end position="392"/>
    </location>
</feature>
<dbReference type="InterPro" id="IPR053951">
    <property type="entry name" value="K_trans_N"/>
</dbReference>
<keyword evidence="5 10" id="KW-0812">Transmembrane</keyword>
<proteinExistence type="inferred from homology"/>
<dbReference type="GO" id="GO:0015079">
    <property type="term" value="F:potassium ion transmembrane transporter activity"/>
    <property type="evidence" value="ECO:0007669"/>
    <property type="project" value="UniProtKB-UniRule"/>
</dbReference>
<feature type="transmembrane region" description="Helical" evidence="10">
    <location>
        <begin position="248"/>
        <end position="271"/>
    </location>
</feature>
<feature type="transmembrane region" description="Helical" evidence="10">
    <location>
        <begin position="470"/>
        <end position="488"/>
    </location>
</feature>
<keyword evidence="3" id="KW-0813">Transport</keyword>
<evidence type="ECO:0000256" key="3">
    <source>
        <dbReference type="ARBA" id="ARBA00022448"/>
    </source>
</evidence>
<feature type="transmembrane region" description="Helical" evidence="10">
    <location>
        <begin position="174"/>
        <end position="198"/>
    </location>
</feature>
<sequence length="617" mass="68817">MSLEVENPGGDESANRLSLKRHDSLFGDAEKVSGGKYHGSEGSWARTLHLAFQSVGIIYGDIGTSPLYVYSSTFPDGIKYNDDLLGVLSLIIYTLIIIPMLKYVFIVLYANDNGDGGTFALYSLISRYAKIRMIPNQQAEDAMVSNYSIEVPNSQLRRAQWFKQKLESSKVAKIVLFTLTILGTSMVMGDGTLTPAISVLSAVSGIREKAPSLTQTEVVWISVAILFMLFSVQRFGTDKVGYTFAPVISLWFLLIAGIGMYNLVVHDIGVLRAFNPWYIVQYFKRNGKDGWVSLGGIILCVTGTEGMFADLGHFNIRAVQISFNGILFPSVVLCYIGQAAYLRKFPENVGDTFYRSIPGPLFWPTFVVAILAAIIASQAMLSGAFAILSKALSLGCLPRVQVIHTSKKYEGQVYIPEVNFMMGLASIIVTIAFRTTTSIGNAYGICVVTTFSITTHLVTVVMLLIWKKHIIFVLLFYVVFCCIELIYLSSILSKFIQGGYLPFCFALVLMTLMATWHYVHVKRYWYELDHIVPTNQMTTLLEKNDVRRIPGVGLLYTELVQGIPPVFPRLIKKIPSVHSIFLFMSIKHLPIPHVVPAERFLFRQVGPRDLQGSLWTD</sequence>